<dbReference type="WBParaSite" id="SVE_1569600.1">
    <property type="protein sequence ID" value="SVE_1569600.1"/>
    <property type="gene ID" value="SVE_1569600"/>
</dbReference>
<name>A0A0K0FTN4_STRVS</name>
<reference evidence="1" key="1">
    <citation type="submission" date="2014-07" db="EMBL/GenBank/DDBJ databases">
        <authorList>
            <person name="Martin A.A"/>
            <person name="De Silva N."/>
        </authorList>
    </citation>
    <scope>NUCLEOTIDE SEQUENCE</scope>
</reference>
<dbReference type="Proteomes" id="UP000035680">
    <property type="component" value="Unassembled WGS sequence"/>
</dbReference>
<organism evidence="1 2">
    <name type="scientific">Strongyloides venezuelensis</name>
    <name type="common">Threadworm</name>
    <dbReference type="NCBI Taxonomy" id="75913"/>
    <lineage>
        <taxon>Eukaryota</taxon>
        <taxon>Metazoa</taxon>
        <taxon>Ecdysozoa</taxon>
        <taxon>Nematoda</taxon>
        <taxon>Chromadorea</taxon>
        <taxon>Rhabditida</taxon>
        <taxon>Tylenchina</taxon>
        <taxon>Panagrolaimomorpha</taxon>
        <taxon>Strongyloidoidea</taxon>
        <taxon>Strongyloididae</taxon>
        <taxon>Strongyloides</taxon>
    </lineage>
</organism>
<sequence length="146" mass="16409">MNPEDNVFKKIFIPMLDALTQFAVQFDITGYDNDPKKYLNKRNITVSMVANLGKYAGFVFISNYKHFLDKFDTSIGVSKNSTTPEVTTTKDISNISTTTSSGNPRLLNLPKFKLSIPSTHKTFYRSILFPFNRGFHGPSLSRGGID</sequence>
<evidence type="ECO:0000313" key="2">
    <source>
        <dbReference type="WBParaSite" id="SVE_1569600.1"/>
    </source>
</evidence>
<keyword evidence="1" id="KW-1185">Reference proteome</keyword>
<evidence type="ECO:0000313" key="1">
    <source>
        <dbReference type="Proteomes" id="UP000035680"/>
    </source>
</evidence>
<reference evidence="2" key="2">
    <citation type="submission" date="2015-08" db="UniProtKB">
        <authorList>
            <consortium name="WormBaseParasite"/>
        </authorList>
    </citation>
    <scope>IDENTIFICATION</scope>
</reference>
<accession>A0A0K0FTN4</accession>
<protein>
    <submittedName>
        <fullName evidence="2">Uncharacterized protein</fullName>
    </submittedName>
</protein>
<proteinExistence type="predicted"/>
<dbReference type="AlphaFoldDB" id="A0A0K0FTN4"/>